<evidence type="ECO:0000313" key="10">
    <source>
        <dbReference type="EMBL" id="KAK3272416.1"/>
    </source>
</evidence>
<comment type="similarity">
    <text evidence="6">Belongs to the major facilitator superfamily. Spinster (TC 2.A.1.49) family.</text>
</comment>
<keyword evidence="5 8" id="KW-0472">Membrane</keyword>
<evidence type="ECO:0000256" key="5">
    <source>
        <dbReference type="ARBA" id="ARBA00023136"/>
    </source>
</evidence>
<feature type="transmembrane region" description="Helical" evidence="8">
    <location>
        <begin position="381"/>
        <end position="400"/>
    </location>
</feature>
<dbReference type="Gene3D" id="1.20.1250.20">
    <property type="entry name" value="MFS general substrate transporter like domains"/>
    <property type="match status" value="1"/>
</dbReference>
<evidence type="ECO:0000256" key="2">
    <source>
        <dbReference type="ARBA" id="ARBA00022448"/>
    </source>
</evidence>
<feature type="transmembrane region" description="Helical" evidence="8">
    <location>
        <begin position="175"/>
        <end position="193"/>
    </location>
</feature>
<feature type="region of interest" description="Disordered" evidence="7">
    <location>
        <begin position="457"/>
        <end position="478"/>
    </location>
</feature>
<dbReference type="SUPFAM" id="SSF103473">
    <property type="entry name" value="MFS general substrate transporter"/>
    <property type="match status" value="1"/>
</dbReference>
<feature type="transmembrane region" description="Helical" evidence="8">
    <location>
        <begin position="111"/>
        <end position="132"/>
    </location>
</feature>
<proteinExistence type="inferred from homology"/>
<dbReference type="PANTHER" id="PTHR23505:SF79">
    <property type="entry name" value="PROTEIN SPINSTER"/>
    <property type="match status" value="1"/>
</dbReference>
<keyword evidence="2" id="KW-0813">Transport</keyword>
<feature type="transmembrane region" description="Helical" evidence="8">
    <location>
        <begin position="349"/>
        <end position="369"/>
    </location>
</feature>
<feature type="transmembrane region" description="Helical" evidence="8">
    <location>
        <begin position="12"/>
        <end position="31"/>
    </location>
</feature>
<keyword evidence="11" id="KW-1185">Reference proteome</keyword>
<dbReference type="PANTHER" id="PTHR23505">
    <property type="entry name" value="SPINSTER"/>
    <property type="match status" value="1"/>
</dbReference>
<dbReference type="InterPro" id="IPR011701">
    <property type="entry name" value="MFS"/>
</dbReference>
<comment type="caution">
    <text evidence="10">The sequence shown here is derived from an EMBL/GenBank/DDBJ whole genome shotgun (WGS) entry which is preliminary data.</text>
</comment>
<evidence type="ECO:0000256" key="8">
    <source>
        <dbReference type="SAM" id="Phobius"/>
    </source>
</evidence>
<name>A0AAE0L514_9CHLO</name>
<comment type="subcellular location">
    <subcellularLocation>
        <location evidence="1">Membrane</location>
        <topology evidence="1">Multi-pass membrane protein</topology>
    </subcellularLocation>
</comment>
<feature type="transmembrane region" description="Helical" evidence="8">
    <location>
        <begin position="291"/>
        <end position="312"/>
    </location>
</feature>
<feature type="transmembrane region" description="Helical" evidence="8">
    <location>
        <begin position="324"/>
        <end position="343"/>
    </location>
</feature>
<dbReference type="Proteomes" id="UP001190700">
    <property type="component" value="Unassembled WGS sequence"/>
</dbReference>
<dbReference type="AlphaFoldDB" id="A0AAE0L514"/>
<feature type="transmembrane region" description="Helical" evidence="8">
    <location>
        <begin position="248"/>
        <end position="271"/>
    </location>
</feature>
<feature type="transmembrane region" description="Helical" evidence="8">
    <location>
        <begin position="420"/>
        <end position="440"/>
    </location>
</feature>
<feature type="compositionally biased region" description="Basic and acidic residues" evidence="7">
    <location>
        <begin position="457"/>
        <end position="466"/>
    </location>
</feature>
<dbReference type="InterPro" id="IPR036259">
    <property type="entry name" value="MFS_trans_sf"/>
</dbReference>
<accession>A0AAE0L514</accession>
<dbReference type="Pfam" id="PF07690">
    <property type="entry name" value="MFS_1"/>
    <property type="match status" value="1"/>
</dbReference>
<dbReference type="InterPro" id="IPR020846">
    <property type="entry name" value="MFS_dom"/>
</dbReference>
<dbReference type="InterPro" id="IPR044770">
    <property type="entry name" value="MFS_spinster-like"/>
</dbReference>
<feature type="transmembrane region" description="Helical" evidence="8">
    <location>
        <begin position="144"/>
        <end position="169"/>
    </location>
</feature>
<reference evidence="10 11" key="1">
    <citation type="journal article" date="2015" name="Genome Biol. Evol.">
        <title>Comparative Genomics of a Bacterivorous Green Alga Reveals Evolutionary Causalities and Consequences of Phago-Mixotrophic Mode of Nutrition.</title>
        <authorList>
            <person name="Burns J.A."/>
            <person name="Paasch A."/>
            <person name="Narechania A."/>
            <person name="Kim E."/>
        </authorList>
    </citation>
    <scope>NUCLEOTIDE SEQUENCE [LARGE SCALE GENOMIC DNA]</scope>
    <source>
        <strain evidence="10 11">PLY_AMNH</strain>
    </source>
</reference>
<keyword evidence="3 8" id="KW-0812">Transmembrane</keyword>
<evidence type="ECO:0000256" key="7">
    <source>
        <dbReference type="SAM" id="MobiDB-lite"/>
    </source>
</evidence>
<dbReference type="GO" id="GO:0022857">
    <property type="term" value="F:transmembrane transporter activity"/>
    <property type="evidence" value="ECO:0007669"/>
    <property type="project" value="InterPro"/>
</dbReference>
<feature type="transmembrane region" description="Helical" evidence="8">
    <location>
        <begin position="56"/>
        <end position="74"/>
    </location>
</feature>
<evidence type="ECO:0000256" key="1">
    <source>
        <dbReference type="ARBA" id="ARBA00004141"/>
    </source>
</evidence>
<dbReference type="GO" id="GO:0016020">
    <property type="term" value="C:membrane"/>
    <property type="evidence" value="ECO:0007669"/>
    <property type="project" value="UniProtKB-SubCell"/>
</dbReference>
<dbReference type="EMBL" id="LGRX02008979">
    <property type="protein sequence ID" value="KAK3272416.1"/>
    <property type="molecule type" value="Genomic_DNA"/>
</dbReference>
<evidence type="ECO:0000256" key="6">
    <source>
        <dbReference type="ARBA" id="ARBA00024338"/>
    </source>
</evidence>
<feature type="transmembrane region" description="Helical" evidence="8">
    <location>
        <begin position="86"/>
        <end position="105"/>
    </location>
</feature>
<evidence type="ECO:0000256" key="3">
    <source>
        <dbReference type="ARBA" id="ARBA00022692"/>
    </source>
</evidence>
<evidence type="ECO:0000256" key="4">
    <source>
        <dbReference type="ARBA" id="ARBA00022989"/>
    </source>
</evidence>
<sequence length="478" mass="52021">MEEPPNKPLPSWCSPFALLMIFCSMAMLNYIDRGVIAANAIKDQVSDLFELDNAQYFLYPSMFMVGIMVSSPIFAQLTKTIAPFRLIGVGLSVWCIATAGCGLAWDYWSLLFFRMLVGVGEASFCSMAAPFIDDCAPKDKKATWLAIFYMCIPTGIAFGYIFGGVVVSLTGTWRAAFFLECLLMVPFVLFCFFSPPIRLRGAKPESQPLVDVGEGEDVQVPAELWKEKTQRFASEMWADTRTLFSHKVFTFATLGYVTYTATCGVLINAGPTAGAALFPNDFQGWLSVDEAFGAMTCVTGVVGTASGGYILDRMVPNMHGAMKVCMVSMAVCTVLLVACFQVQNLGGFMFMLAMAELALFAVSGPVNAGYMWSIPPELRPLACALVTITIHICGDVPSPPLAGWFTDYLQKNMDYTEADAWRFCMTASFSGVAGSALLWGSAMFMARTERDYGAEASAAERARMGDEDTPTTPLLADA</sequence>
<feature type="domain" description="Major facilitator superfamily (MFS) profile" evidence="9">
    <location>
        <begin position="18"/>
        <end position="451"/>
    </location>
</feature>
<dbReference type="PROSITE" id="PS50850">
    <property type="entry name" value="MFS"/>
    <property type="match status" value="1"/>
</dbReference>
<evidence type="ECO:0000313" key="11">
    <source>
        <dbReference type="Proteomes" id="UP001190700"/>
    </source>
</evidence>
<protein>
    <recommendedName>
        <fullName evidence="9">Major facilitator superfamily (MFS) profile domain-containing protein</fullName>
    </recommendedName>
</protein>
<organism evidence="10 11">
    <name type="scientific">Cymbomonas tetramitiformis</name>
    <dbReference type="NCBI Taxonomy" id="36881"/>
    <lineage>
        <taxon>Eukaryota</taxon>
        <taxon>Viridiplantae</taxon>
        <taxon>Chlorophyta</taxon>
        <taxon>Pyramimonadophyceae</taxon>
        <taxon>Pyramimonadales</taxon>
        <taxon>Pyramimonadaceae</taxon>
        <taxon>Cymbomonas</taxon>
    </lineage>
</organism>
<gene>
    <name evidence="10" type="ORF">CYMTET_19291</name>
</gene>
<evidence type="ECO:0000259" key="9">
    <source>
        <dbReference type="PROSITE" id="PS50850"/>
    </source>
</evidence>
<dbReference type="CDD" id="cd17328">
    <property type="entry name" value="MFS_spinster_like"/>
    <property type="match status" value="1"/>
</dbReference>
<keyword evidence="4 8" id="KW-1133">Transmembrane helix</keyword>